<organism evidence="3 4">
    <name type="scientific">Acidiluteibacter ferrifornacis</name>
    <dbReference type="NCBI Taxonomy" id="2692424"/>
    <lineage>
        <taxon>Bacteria</taxon>
        <taxon>Pseudomonadati</taxon>
        <taxon>Bacteroidota</taxon>
        <taxon>Flavobacteriia</taxon>
        <taxon>Flavobacteriales</taxon>
        <taxon>Cryomorphaceae</taxon>
        <taxon>Acidiluteibacter</taxon>
    </lineage>
</organism>
<sequence length="77" mass="9140">MAHFVYILKSQTTGRYYCGETQDVEDRIQRHNSGRSKSTKSGSPWELVQLLEIENRSEARKLESKIKRIGIKRWMKR</sequence>
<name>A0A6N9NK18_9FLAO</name>
<dbReference type="EMBL" id="WWNE01000007">
    <property type="protein sequence ID" value="NBG66212.1"/>
    <property type="molecule type" value="Genomic_DNA"/>
</dbReference>
<dbReference type="SUPFAM" id="SSF82771">
    <property type="entry name" value="GIY-YIG endonuclease"/>
    <property type="match status" value="1"/>
</dbReference>
<dbReference type="PANTHER" id="PTHR34477:SF1">
    <property type="entry name" value="UPF0213 PROTEIN YHBQ"/>
    <property type="match status" value="1"/>
</dbReference>
<comment type="caution">
    <text evidence="3">The sequence shown here is derived from an EMBL/GenBank/DDBJ whole genome shotgun (WGS) entry which is preliminary data.</text>
</comment>
<comment type="similarity">
    <text evidence="1">Belongs to the UPF0213 family.</text>
</comment>
<dbReference type="InterPro" id="IPR035901">
    <property type="entry name" value="GIY-YIG_endonuc_sf"/>
</dbReference>
<feature type="domain" description="GIY-YIG" evidence="2">
    <location>
        <begin position="1"/>
        <end position="77"/>
    </location>
</feature>
<evidence type="ECO:0000313" key="3">
    <source>
        <dbReference type="EMBL" id="NBG66212.1"/>
    </source>
</evidence>
<keyword evidence="4" id="KW-1185">Reference proteome</keyword>
<dbReference type="Gene3D" id="3.40.1440.10">
    <property type="entry name" value="GIY-YIG endonuclease"/>
    <property type="match status" value="1"/>
</dbReference>
<dbReference type="InterPro" id="IPR000305">
    <property type="entry name" value="GIY-YIG_endonuc"/>
</dbReference>
<dbReference type="Proteomes" id="UP000470771">
    <property type="component" value="Unassembled WGS sequence"/>
</dbReference>
<dbReference type="PANTHER" id="PTHR34477">
    <property type="entry name" value="UPF0213 PROTEIN YHBQ"/>
    <property type="match status" value="1"/>
</dbReference>
<evidence type="ECO:0000259" key="2">
    <source>
        <dbReference type="PROSITE" id="PS50164"/>
    </source>
</evidence>
<gene>
    <name evidence="3" type="ORF">GQN54_08785</name>
</gene>
<dbReference type="RefSeq" id="WP_160633173.1">
    <property type="nucleotide sequence ID" value="NZ_WWNE01000007.1"/>
</dbReference>
<reference evidence="3 4" key="1">
    <citation type="submission" date="2019-12" db="EMBL/GenBank/DDBJ databases">
        <authorList>
            <person name="Zhao J."/>
        </authorList>
    </citation>
    <scope>NUCLEOTIDE SEQUENCE [LARGE SCALE GENOMIC DNA]</scope>
    <source>
        <strain evidence="3 4">S-15</strain>
    </source>
</reference>
<dbReference type="AlphaFoldDB" id="A0A6N9NK18"/>
<evidence type="ECO:0000313" key="4">
    <source>
        <dbReference type="Proteomes" id="UP000470771"/>
    </source>
</evidence>
<protein>
    <submittedName>
        <fullName evidence="3">GIY-YIG nuclease family protein</fullName>
    </submittedName>
</protein>
<proteinExistence type="inferred from homology"/>
<dbReference type="PROSITE" id="PS50164">
    <property type="entry name" value="GIY_YIG"/>
    <property type="match status" value="1"/>
</dbReference>
<evidence type="ECO:0000256" key="1">
    <source>
        <dbReference type="ARBA" id="ARBA00007435"/>
    </source>
</evidence>
<accession>A0A6N9NK18</accession>
<dbReference type="Pfam" id="PF01541">
    <property type="entry name" value="GIY-YIG"/>
    <property type="match status" value="1"/>
</dbReference>
<dbReference type="CDD" id="cd10449">
    <property type="entry name" value="GIY-YIG_SLX1_like"/>
    <property type="match status" value="1"/>
</dbReference>
<dbReference type="InterPro" id="IPR050190">
    <property type="entry name" value="UPF0213_domain"/>
</dbReference>